<dbReference type="SUPFAM" id="SSF49478">
    <property type="entry name" value="Cna protein B-type domain"/>
    <property type="match status" value="1"/>
</dbReference>
<dbReference type="Pfam" id="PF17802">
    <property type="entry name" value="SpaA"/>
    <property type="match status" value="1"/>
</dbReference>
<dbReference type="Gene3D" id="2.60.40.10">
    <property type="entry name" value="Immunoglobulins"/>
    <property type="match status" value="2"/>
</dbReference>
<proteinExistence type="predicted"/>
<feature type="chain" id="PRO_5012376541" evidence="2">
    <location>
        <begin position="24"/>
        <end position="473"/>
    </location>
</feature>
<keyword evidence="2" id="KW-0732">Signal</keyword>
<comment type="caution">
    <text evidence="5">The sequence shown here is derived from an EMBL/GenBank/DDBJ whole genome shotgun (WGS) entry which is preliminary data.</text>
</comment>
<evidence type="ECO:0000256" key="1">
    <source>
        <dbReference type="SAM" id="Phobius"/>
    </source>
</evidence>
<protein>
    <submittedName>
        <fullName evidence="5">LPXTG-protein cell wall anchor protein</fullName>
    </submittedName>
</protein>
<evidence type="ECO:0000259" key="4">
    <source>
        <dbReference type="Pfam" id="PF17802"/>
    </source>
</evidence>
<feature type="transmembrane region" description="Helical" evidence="1">
    <location>
        <begin position="447"/>
        <end position="465"/>
    </location>
</feature>
<accession>A0A242BHW7</accession>
<feature type="domain" description="Gram-positive pilin subunit D1 N-terminal" evidence="3">
    <location>
        <begin position="30"/>
        <end position="181"/>
    </location>
</feature>
<evidence type="ECO:0000313" key="6">
    <source>
        <dbReference type="Proteomes" id="UP000194885"/>
    </source>
</evidence>
<keyword evidence="1" id="KW-1133">Transmembrane helix</keyword>
<organism evidence="5 6">
    <name type="scientific">Enterococcus faecium</name>
    <name type="common">Streptococcus faecium</name>
    <dbReference type="NCBI Taxonomy" id="1352"/>
    <lineage>
        <taxon>Bacteria</taxon>
        <taxon>Bacillati</taxon>
        <taxon>Bacillota</taxon>
        <taxon>Bacilli</taxon>
        <taxon>Lactobacillales</taxon>
        <taxon>Enterococcaceae</taxon>
        <taxon>Enterococcus</taxon>
    </lineage>
</organism>
<dbReference type="Pfam" id="PF16555">
    <property type="entry name" value="GramPos_pilinD1"/>
    <property type="match status" value="1"/>
</dbReference>
<dbReference type="InterPro" id="IPR026466">
    <property type="entry name" value="Fim_isopep_form_D2_dom"/>
</dbReference>
<dbReference type="InterPro" id="IPR013783">
    <property type="entry name" value="Ig-like_fold"/>
</dbReference>
<dbReference type="Gene3D" id="2.60.40.740">
    <property type="match status" value="1"/>
</dbReference>
<dbReference type="RefSeq" id="WP_086323245.1">
    <property type="nucleotide sequence ID" value="NZ_NGKW01000002.1"/>
</dbReference>
<keyword evidence="1" id="KW-0812">Transmembrane</keyword>
<name>A0A242BHW7_ENTFC</name>
<sequence length="473" mass="52841">MKKLGWLSMCLFLLLFKPAFTQAVTVTEPDMVQITLHKLLFPNGQLPENQPSDGQEKELLQTYRGLNGVTFQVYDVTESFYHLREKGKTVEEAQTEIAKNGKSSGTFITEKTTATLNNEDGIASFSLAAKDHKKREKAYLFIESKAPEVVKEKAGNMVVVLPVYGQNDQELSSIHLYPKNEENNYPDPPFEKVLEESRDDFTIGDKITYSLHTMIPMNILDYQKFVLSDSADGALTFLPNSLTISSNGQKLSEGFVIHTKPHGFEIAFSIPSLEKYAGKNLTISYQMQLNSTAQANKEINNNGTLDFGFGISTKKVSVYTGSKQFVKIETNKPNKRLAGAVFLIKNKAGNYLQRTANGYKWTSNESDAFHLTSDKNGAFSIIGLKTGDYWLKEIKAPSGYILSETEIPFTISTSLSEDKETVGILKVVNKKENSRPFLPKTNETKNILLVIVGMVFASLAIWLFIKKRTGVTK</sequence>
<dbReference type="AlphaFoldDB" id="A0A242BHW7"/>
<feature type="domain" description="SpaA-like prealbumin fold" evidence="4">
    <location>
        <begin position="327"/>
        <end position="414"/>
    </location>
</feature>
<dbReference type="InterPro" id="IPR048052">
    <property type="entry name" value="FM1-like"/>
</dbReference>
<dbReference type="NCBIfam" id="TIGR01167">
    <property type="entry name" value="LPXTG_anchor"/>
    <property type="match status" value="1"/>
</dbReference>
<dbReference type="EMBL" id="NGKW01000002">
    <property type="protein sequence ID" value="OTN94956.1"/>
    <property type="molecule type" value="Genomic_DNA"/>
</dbReference>
<evidence type="ECO:0000259" key="3">
    <source>
        <dbReference type="Pfam" id="PF16555"/>
    </source>
</evidence>
<evidence type="ECO:0000313" key="5">
    <source>
        <dbReference type="EMBL" id="OTN94956.1"/>
    </source>
</evidence>
<dbReference type="NCBIfam" id="NF033902">
    <property type="entry name" value="iso_D2_wall_anc"/>
    <property type="match status" value="1"/>
</dbReference>
<dbReference type="Proteomes" id="UP000194885">
    <property type="component" value="Unassembled WGS sequence"/>
</dbReference>
<dbReference type="NCBIfam" id="TIGR04226">
    <property type="entry name" value="RrgB_K2N_iso_D2"/>
    <property type="match status" value="1"/>
</dbReference>
<dbReference type="InterPro" id="IPR041033">
    <property type="entry name" value="SpaA_PFL_dom_1"/>
</dbReference>
<feature type="signal peptide" evidence="2">
    <location>
        <begin position="1"/>
        <end position="23"/>
    </location>
</feature>
<keyword evidence="1" id="KW-0472">Membrane</keyword>
<dbReference type="InterPro" id="IPR032364">
    <property type="entry name" value="GramPos_pilinD1_N"/>
</dbReference>
<reference evidence="5 6" key="1">
    <citation type="submission" date="2017-05" db="EMBL/GenBank/DDBJ databases">
        <title>The Genome Sequence of Enterococcus faecium 7H8_DIV0219.</title>
        <authorList>
            <consortium name="The Broad Institute Genomics Platform"/>
            <consortium name="The Broad Institute Genomic Center for Infectious Diseases"/>
            <person name="Earl A."/>
            <person name="Manson A."/>
            <person name="Schwartman J."/>
            <person name="Gilmore M."/>
            <person name="Abouelleil A."/>
            <person name="Cao P."/>
            <person name="Chapman S."/>
            <person name="Cusick C."/>
            <person name="Shea T."/>
            <person name="Young S."/>
            <person name="Neafsey D."/>
            <person name="Nusbaum C."/>
            <person name="Birren B."/>
        </authorList>
    </citation>
    <scope>NUCLEOTIDE SEQUENCE [LARGE SCALE GENOMIC DNA]</scope>
    <source>
        <strain evidence="5 6">7H8_DIV0219</strain>
    </source>
</reference>
<gene>
    <name evidence="5" type="ORF">A5810_001202</name>
</gene>
<evidence type="ECO:0000256" key="2">
    <source>
        <dbReference type="SAM" id="SignalP"/>
    </source>
</evidence>